<dbReference type="GO" id="GO:0071949">
    <property type="term" value="F:FAD binding"/>
    <property type="evidence" value="ECO:0007669"/>
    <property type="project" value="InterPro"/>
</dbReference>
<keyword evidence="2" id="KW-0274">FAD</keyword>
<evidence type="ECO:0000313" key="4">
    <source>
        <dbReference type="EMBL" id="TDZ49700.1"/>
    </source>
</evidence>
<dbReference type="GO" id="GO:0005739">
    <property type="term" value="C:mitochondrion"/>
    <property type="evidence" value="ECO:0007669"/>
    <property type="project" value="TreeGrafter"/>
</dbReference>
<proteinExistence type="predicted"/>
<dbReference type="GO" id="GO:0004458">
    <property type="term" value="F:D-lactate dehydrogenase (cytochrome) activity"/>
    <property type="evidence" value="ECO:0007669"/>
    <property type="project" value="TreeGrafter"/>
</dbReference>
<dbReference type="Proteomes" id="UP000295703">
    <property type="component" value="Unassembled WGS sequence"/>
</dbReference>
<evidence type="ECO:0000256" key="1">
    <source>
        <dbReference type="ARBA" id="ARBA00022630"/>
    </source>
</evidence>
<gene>
    <name evidence="4" type="primary">VAOA-2</name>
    <name evidence="4" type="ORF">CTRI78_v007948</name>
</gene>
<evidence type="ECO:0000259" key="3">
    <source>
        <dbReference type="PROSITE" id="PS51387"/>
    </source>
</evidence>
<dbReference type="PANTHER" id="PTHR11748">
    <property type="entry name" value="D-LACTATE DEHYDROGENASE"/>
    <property type="match status" value="1"/>
</dbReference>
<dbReference type="InterPro" id="IPR016167">
    <property type="entry name" value="FAD-bd_PCMH_sub1"/>
</dbReference>
<dbReference type="GO" id="GO:1903457">
    <property type="term" value="P:lactate catabolic process"/>
    <property type="evidence" value="ECO:0007669"/>
    <property type="project" value="TreeGrafter"/>
</dbReference>
<dbReference type="Gene3D" id="3.30.43.10">
    <property type="entry name" value="Uridine Diphospho-n-acetylenolpyruvylglucosamine Reductase, domain 2"/>
    <property type="match status" value="1"/>
</dbReference>
<dbReference type="PROSITE" id="PS51387">
    <property type="entry name" value="FAD_PCMH"/>
    <property type="match status" value="1"/>
</dbReference>
<dbReference type="Pfam" id="PF01565">
    <property type="entry name" value="FAD_binding_4"/>
    <property type="match status" value="1"/>
</dbReference>
<dbReference type="Gene3D" id="3.30.465.10">
    <property type="match status" value="1"/>
</dbReference>
<reference evidence="4 5" key="1">
    <citation type="submission" date="2018-12" db="EMBL/GenBank/DDBJ databases">
        <title>Genome sequence and assembly of Colletotrichum trifolii.</title>
        <authorList>
            <person name="Gan P."/>
            <person name="Shirasu K."/>
        </authorList>
    </citation>
    <scope>NUCLEOTIDE SEQUENCE [LARGE SCALE GENOMIC DNA]</scope>
    <source>
        <strain evidence="4 5">543-2</strain>
    </source>
</reference>
<dbReference type="InterPro" id="IPR016164">
    <property type="entry name" value="FAD-linked_Oxase-like_C"/>
</dbReference>
<dbReference type="InterPro" id="IPR036318">
    <property type="entry name" value="FAD-bd_PCMH-like_sf"/>
</dbReference>
<keyword evidence="1" id="KW-0285">Flavoprotein</keyword>
<keyword evidence="5" id="KW-1185">Reference proteome</keyword>
<dbReference type="STRING" id="5466.A0A4R8R3S9"/>
<evidence type="ECO:0000313" key="5">
    <source>
        <dbReference type="Proteomes" id="UP000295703"/>
    </source>
</evidence>
<evidence type="ECO:0000256" key="2">
    <source>
        <dbReference type="ARBA" id="ARBA00022827"/>
    </source>
</evidence>
<accession>A0A4R8R3S9</accession>
<dbReference type="InterPro" id="IPR006094">
    <property type="entry name" value="Oxid_FAD_bind_N"/>
</dbReference>
<dbReference type="InterPro" id="IPR016170">
    <property type="entry name" value="Cytok_DH_C_sf"/>
</dbReference>
<dbReference type="InterPro" id="IPR016169">
    <property type="entry name" value="FAD-bd_PCMH_sub2"/>
</dbReference>
<dbReference type="SUPFAM" id="SSF55103">
    <property type="entry name" value="FAD-linked oxidases, C-terminal domain"/>
    <property type="match status" value="1"/>
</dbReference>
<sequence length="541" mass="58504">MASSPNHPSPPSPERVAKFLQDAENIVGSGNVSHDASHGALKGLYGSDSYGDPFSISKDNVPGGAVRPSSVAEVQQIIRAANDAKVPLWTVSRGKNIGVGGSAPVVSGSVVVDLHRMNKIIEISEEFAYAIVEPGVSFQDLFDEINRRGLKLWMSVPSLGWGSIVGNTLDRGLGYTPQGVHCKSQCGMEVVLPNGDVLRTGMGAMEGNKAWGLYSEGFGPGLDGLFFQSNLGIVTKMGVHLTPAPEAYTRILVDVDEDQDMIPLIDAMTDLVRRGVIHNPPQLVDRFALLFVQMGPDQEVYKAMGSPSFAHRIPEDVVNAVGKRFNLPAWRASFALYGPPEIHSGSLEAIKRRMQAVKGARVFSETFTAPAGSVLRGEDTAPDMQPQNGVPGLELVQSIERLGGEGTWHHQYSPVIPGSGREVYEWYAEARKLVAEHDLTIFADFHVFDRYLVAMGLISFPPSAKDRIADVQLAMTEHGKKRGLMEYRSHVSFMDLGAACQDFNGGAFGRFTRLLKDVVDPNGVLSPGKSGIWNSDAGPKL</sequence>
<dbReference type="PANTHER" id="PTHR11748:SF114">
    <property type="entry name" value="ARYL-ALCOHOL OXIDASE VANILLYL-ALCOHOL OXIDASE (AFU_ORTHOLOGUE AFUA_3G09500)-RELATED"/>
    <property type="match status" value="1"/>
</dbReference>
<comment type="caution">
    <text evidence="4">The sequence shown here is derived from an EMBL/GenBank/DDBJ whole genome shotgun (WGS) entry which is preliminary data.</text>
</comment>
<dbReference type="SUPFAM" id="SSF56176">
    <property type="entry name" value="FAD-binding/transporter-associated domain-like"/>
    <property type="match status" value="1"/>
</dbReference>
<dbReference type="InterPro" id="IPR016166">
    <property type="entry name" value="FAD-bd_PCMH"/>
</dbReference>
<organism evidence="4 5">
    <name type="scientific">Colletotrichum trifolii</name>
    <dbReference type="NCBI Taxonomy" id="5466"/>
    <lineage>
        <taxon>Eukaryota</taxon>
        <taxon>Fungi</taxon>
        <taxon>Dikarya</taxon>
        <taxon>Ascomycota</taxon>
        <taxon>Pezizomycotina</taxon>
        <taxon>Sordariomycetes</taxon>
        <taxon>Hypocreomycetidae</taxon>
        <taxon>Glomerellales</taxon>
        <taxon>Glomerellaceae</taxon>
        <taxon>Colletotrichum</taxon>
        <taxon>Colletotrichum orbiculare species complex</taxon>
    </lineage>
</organism>
<dbReference type="Gene3D" id="1.10.45.10">
    <property type="entry name" value="Vanillyl-alcohol Oxidase, Chain A, domain 4"/>
    <property type="match status" value="1"/>
</dbReference>
<feature type="domain" description="FAD-binding PCMH-type" evidence="3">
    <location>
        <begin position="58"/>
        <end position="244"/>
    </location>
</feature>
<dbReference type="AlphaFoldDB" id="A0A4R8R3S9"/>
<protein>
    <submittedName>
        <fullName evidence="4">Vanillyl-alcohol oxidase</fullName>
    </submittedName>
</protein>
<dbReference type="GO" id="GO:0008720">
    <property type="term" value="F:D-lactate dehydrogenase (NAD+) activity"/>
    <property type="evidence" value="ECO:0007669"/>
    <property type="project" value="TreeGrafter"/>
</dbReference>
<dbReference type="EMBL" id="RYZW01000091">
    <property type="protein sequence ID" value="TDZ49700.1"/>
    <property type="molecule type" value="Genomic_DNA"/>
</dbReference>
<name>A0A4R8R3S9_COLTR</name>
<dbReference type="InterPro" id="IPR016171">
    <property type="entry name" value="Vanillyl_alc_oxidase_C-sub2"/>
</dbReference>
<dbReference type="Gene3D" id="3.40.462.10">
    <property type="entry name" value="FAD-linked oxidases, C-terminal domain"/>
    <property type="match status" value="1"/>
</dbReference>